<feature type="compositionally biased region" description="Polar residues" evidence="7">
    <location>
        <begin position="521"/>
        <end position="532"/>
    </location>
</feature>
<feature type="region of interest" description="Disordered" evidence="7">
    <location>
        <begin position="323"/>
        <end position="405"/>
    </location>
</feature>
<dbReference type="InterPro" id="IPR045100">
    <property type="entry name" value="TUT4/7_NTP_transf"/>
</dbReference>
<dbReference type="InterPro" id="IPR054708">
    <property type="entry name" value="MTPAP-like_central"/>
</dbReference>
<protein>
    <submittedName>
        <fullName evidence="9">Terminal uridylyltransferase 4</fullName>
    </submittedName>
</protein>
<dbReference type="InterPro" id="IPR036875">
    <property type="entry name" value="Znf_CCHC_sf"/>
</dbReference>
<dbReference type="SUPFAM" id="SSF57667">
    <property type="entry name" value="beta-beta-alpha zinc fingers"/>
    <property type="match status" value="1"/>
</dbReference>
<dbReference type="CDD" id="cd05402">
    <property type="entry name" value="NT_PAP_TUTase"/>
    <property type="match status" value="1"/>
</dbReference>
<gene>
    <name evidence="9" type="ORF">GBAR_LOCUS13043</name>
</gene>
<dbReference type="InterPro" id="IPR001878">
    <property type="entry name" value="Znf_CCHC"/>
</dbReference>
<evidence type="ECO:0000256" key="3">
    <source>
        <dbReference type="ARBA" id="ARBA00022679"/>
    </source>
</evidence>
<dbReference type="Gene3D" id="3.30.160.60">
    <property type="entry name" value="Classic Zinc Finger"/>
    <property type="match status" value="1"/>
</dbReference>
<dbReference type="PANTHER" id="PTHR12271:SF66">
    <property type="entry name" value="TERMINAL URIDYLYLTRANSFERASE TAILOR"/>
    <property type="match status" value="1"/>
</dbReference>
<dbReference type="EMBL" id="CASHTH010001943">
    <property type="protein sequence ID" value="CAI8022175.1"/>
    <property type="molecule type" value="Genomic_DNA"/>
</dbReference>
<evidence type="ECO:0000313" key="10">
    <source>
        <dbReference type="Proteomes" id="UP001174909"/>
    </source>
</evidence>
<proteinExistence type="predicted"/>
<feature type="region of interest" description="Disordered" evidence="7">
    <location>
        <begin position="668"/>
        <end position="700"/>
    </location>
</feature>
<dbReference type="Gene3D" id="1.10.1410.10">
    <property type="match status" value="2"/>
</dbReference>
<dbReference type="GO" id="GO:0008270">
    <property type="term" value="F:zinc ion binding"/>
    <property type="evidence" value="ECO:0007669"/>
    <property type="project" value="UniProtKB-KW"/>
</dbReference>
<dbReference type="Proteomes" id="UP001174909">
    <property type="component" value="Unassembled WGS sequence"/>
</dbReference>
<evidence type="ECO:0000256" key="5">
    <source>
        <dbReference type="ARBA" id="ARBA00022842"/>
    </source>
</evidence>
<feature type="compositionally biased region" description="Low complexity" evidence="7">
    <location>
        <begin position="329"/>
        <end position="339"/>
    </location>
</feature>
<dbReference type="InterPro" id="IPR043519">
    <property type="entry name" value="NT_sf"/>
</dbReference>
<feature type="compositionally biased region" description="Basic and acidic residues" evidence="7">
    <location>
        <begin position="1119"/>
        <end position="1128"/>
    </location>
</feature>
<dbReference type="Pfam" id="PF03828">
    <property type="entry name" value="PAP_assoc"/>
    <property type="match status" value="2"/>
</dbReference>
<comment type="cofactor">
    <cofactor evidence="2">
        <name>Mg(2+)</name>
        <dbReference type="ChEBI" id="CHEBI:18420"/>
    </cofactor>
</comment>
<dbReference type="PROSITE" id="PS50158">
    <property type="entry name" value="ZF_CCHC"/>
    <property type="match status" value="1"/>
</dbReference>
<feature type="region of interest" description="Disordered" evidence="7">
    <location>
        <begin position="1"/>
        <end position="32"/>
    </location>
</feature>
<accession>A0AA35S2D3</accession>
<dbReference type="Gene3D" id="3.30.460.10">
    <property type="entry name" value="Beta Polymerase, domain 2"/>
    <property type="match status" value="2"/>
</dbReference>
<dbReference type="GO" id="GO:0031123">
    <property type="term" value="P:RNA 3'-end processing"/>
    <property type="evidence" value="ECO:0007669"/>
    <property type="project" value="TreeGrafter"/>
</dbReference>
<feature type="region of interest" description="Disordered" evidence="7">
    <location>
        <begin position="1298"/>
        <end position="1326"/>
    </location>
</feature>
<evidence type="ECO:0000256" key="1">
    <source>
        <dbReference type="ARBA" id="ARBA00001936"/>
    </source>
</evidence>
<name>A0AA35S2D3_GEOBA</name>
<comment type="cofactor">
    <cofactor evidence="1">
        <name>Mn(2+)</name>
        <dbReference type="ChEBI" id="CHEBI:29035"/>
    </cofactor>
</comment>
<feature type="region of interest" description="Disordered" evidence="7">
    <location>
        <begin position="521"/>
        <end position="566"/>
    </location>
</feature>
<keyword evidence="6" id="KW-0863">Zinc-finger</keyword>
<organism evidence="9 10">
    <name type="scientific">Geodia barretti</name>
    <name type="common">Barrett's horny sponge</name>
    <dbReference type="NCBI Taxonomy" id="519541"/>
    <lineage>
        <taxon>Eukaryota</taxon>
        <taxon>Metazoa</taxon>
        <taxon>Porifera</taxon>
        <taxon>Demospongiae</taxon>
        <taxon>Heteroscleromorpha</taxon>
        <taxon>Tetractinellida</taxon>
        <taxon>Astrophorina</taxon>
        <taxon>Geodiidae</taxon>
        <taxon>Geodia</taxon>
    </lineage>
</organism>
<dbReference type="GO" id="GO:0003676">
    <property type="term" value="F:nucleic acid binding"/>
    <property type="evidence" value="ECO:0007669"/>
    <property type="project" value="InterPro"/>
</dbReference>
<dbReference type="SUPFAM" id="SSF57756">
    <property type="entry name" value="Retrovirus zinc finger-like domains"/>
    <property type="match status" value="1"/>
</dbReference>
<comment type="caution">
    <text evidence="9">The sequence shown here is derived from an EMBL/GenBank/DDBJ whole genome shotgun (WGS) entry which is preliminary data.</text>
</comment>
<dbReference type="SUPFAM" id="SSF81631">
    <property type="entry name" value="PAP/OAS1 substrate-binding domain"/>
    <property type="match status" value="2"/>
</dbReference>
<keyword evidence="5" id="KW-0460">Magnesium</keyword>
<evidence type="ECO:0000256" key="6">
    <source>
        <dbReference type="PROSITE-ProRule" id="PRU00047"/>
    </source>
</evidence>
<evidence type="ECO:0000256" key="2">
    <source>
        <dbReference type="ARBA" id="ARBA00001946"/>
    </source>
</evidence>
<dbReference type="InterPro" id="IPR002058">
    <property type="entry name" value="PAP_assoc"/>
</dbReference>
<evidence type="ECO:0000256" key="7">
    <source>
        <dbReference type="SAM" id="MobiDB-lite"/>
    </source>
</evidence>
<evidence type="ECO:0000313" key="9">
    <source>
        <dbReference type="EMBL" id="CAI8022175.1"/>
    </source>
</evidence>
<keyword evidence="6" id="KW-0862">Zinc</keyword>
<keyword evidence="3" id="KW-0808">Transferase</keyword>
<keyword evidence="4" id="KW-0479">Metal-binding</keyword>
<dbReference type="SUPFAM" id="SSF81301">
    <property type="entry name" value="Nucleotidyltransferase"/>
    <property type="match status" value="2"/>
</dbReference>
<dbReference type="InterPro" id="IPR036236">
    <property type="entry name" value="Znf_C2H2_sf"/>
</dbReference>
<feature type="compositionally biased region" description="Polar residues" evidence="7">
    <location>
        <begin position="681"/>
        <end position="700"/>
    </location>
</feature>
<reference evidence="9" key="1">
    <citation type="submission" date="2023-03" db="EMBL/GenBank/DDBJ databases">
        <authorList>
            <person name="Steffen K."/>
            <person name="Cardenas P."/>
        </authorList>
    </citation>
    <scope>NUCLEOTIDE SEQUENCE</scope>
</reference>
<feature type="compositionally biased region" description="Basic and acidic residues" evidence="7">
    <location>
        <begin position="1140"/>
        <end position="1150"/>
    </location>
</feature>
<sequence>MATEENKVRATTATSGDGSAGRGEREGADTSLSPELVMELKKDFIFPMKDAQPQLLKDCRVSIKDRQRKQLVCAACKKHMNNIKTAKSHIETKEHKIKLKEHELERFLPALPREYPAESLQSLTDFLTKTFQDHSAREQRETRFSVATELQGYLNEDGLDVTVSVFGSSASGFALKSSNVNLNVNFSTPTENPLVIARSMKGVAECLRNGGETYEDVEEDYFSFNRIPRILFQHKHSKLKCEIRIEAGNPAALCSLLKLYGEIDVRCVQLAVLFRLWARICGLDSQESGHYPGHMFVLMVIHFLQQINVLPILHELYKEKTGKSKKYSGKSGSGPTSPETKAPTPQHSTKPGDKDSSGGTDQEGVGEGEGDEDDIVVFEESETGRAAGGDEVEDDGAEKDAKEKVGERKQYKVDYFSLVSELSSQWETSNHQSLGELWLGLLMYYAIDFKVQEHAVSIRQKQSLLRKSRQWGDVRLAVEDPMVFNSNLGRGSTSNLVYSYLMGSLRLTALYFNVYSDPSSSTTLTESQSFRNNVKRDDTSSASISWNNTDCGGSRSSGGHEKTEVVRGEREGLGGSIEHQDSSIVSVSSSVLVASTRSQEDVHSPVDLTFLNKQPSEASGQQAAGDLHPCHESGCTHEVAPQTMPSDKACPTECVEDEFEGLAITAEGQISQKEADKEESTQISSSPKVLSSNEASTTAFQECDNDPCNSRKTLVFAREEFVFQEYPLACLNCKKLKHTILECPELDLASKYKEMLPDKYPSSFYLKCISSCFAENMRMELPDEADILMRQEILRSILADITGLYPCAKLEMFGSSANGFGSKSSDLDICLTIPDHDKESRAEIIERIAQDIKKKRRKYEQVFPITSARVPIVKFVMGNWKMQCDISLENKLALRNTKLLAAYTMIDSRVPELGCALKRLAKSCDVCDAASGSLSSYAYILMLLHYLQNVTPPVIPVLQQLKPPGVKTEGHVIDDWDCYYYRFTTIEDLKQVWPSYHTNTSTTAELWLGMLRYYTTEFNWNFNVVTMKQKEPLSKFDKWWMGKPMCIEDPFNLDHNLGGGISNRMRMYILDRFMDALNYHCRDRKWKSIRQLMDPVELKGETRPPKFMRCHTCGSRGHKASECPKKDQLQPQRSTQQKTRNQEKRTKMNPRERVVYNVPTPKRREMTPPGGVHKPNPVMPQMYTNSSLIPNNPLSPPPHPLFLPTSTAAHQHSPISPQGPFLYPRYPSGFPNFNASPGILQAPAVTPPPALSLPYGHSNSYPSPYPHMVVRPRYFMPHTAGRSPPYRQYNQQPSALFQHAPMGTPTSIGQDPHAIRQSIPTHYHTE</sequence>
<feature type="compositionally biased region" description="Polar residues" evidence="7">
    <location>
        <begin position="1129"/>
        <end position="1139"/>
    </location>
</feature>
<evidence type="ECO:0000256" key="4">
    <source>
        <dbReference type="ARBA" id="ARBA00022723"/>
    </source>
</evidence>
<evidence type="ECO:0000259" key="8">
    <source>
        <dbReference type="PROSITE" id="PS50158"/>
    </source>
</evidence>
<feature type="compositionally biased region" description="Polar residues" evidence="7">
    <location>
        <begin position="540"/>
        <end position="551"/>
    </location>
</feature>
<keyword evidence="9" id="KW-0548">Nucleotidyltransferase</keyword>
<dbReference type="SMART" id="SM00343">
    <property type="entry name" value="ZnF_C2HC"/>
    <property type="match status" value="2"/>
</dbReference>
<dbReference type="PANTHER" id="PTHR12271">
    <property type="entry name" value="POLY A POLYMERASE CID PAP -RELATED"/>
    <property type="match status" value="1"/>
</dbReference>
<keyword evidence="10" id="KW-1185">Reference proteome</keyword>
<dbReference type="GO" id="GO:0050265">
    <property type="term" value="F:RNA uridylyltransferase activity"/>
    <property type="evidence" value="ECO:0007669"/>
    <property type="project" value="TreeGrafter"/>
</dbReference>
<feature type="region of interest" description="Disordered" evidence="7">
    <location>
        <begin position="1111"/>
        <end position="1150"/>
    </location>
</feature>
<feature type="domain" description="CCHC-type" evidence="8">
    <location>
        <begin position="1109"/>
        <end position="1125"/>
    </location>
</feature>
<feature type="compositionally biased region" description="Acidic residues" evidence="7">
    <location>
        <begin position="364"/>
        <end position="381"/>
    </location>
</feature>
<dbReference type="Pfam" id="PF19088">
    <property type="entry name" value="TUTase"/>
    <property type="match status" value="1"/>
</dbReference>
<dbReference type="Pfam" id="PF22600">
    <property type="entry name" value="MTPAP-like_central"/>
    <property type="match status" value="1"/>
</dbReference>